<dbReference type="Pfam" id="PF00075">
    <property type="entry name" value="RNase_H"/>
    <property type="match status" value="1"/>
</dbReference>
<dbReference type="InterPro" id="IPR036397">
    <property type="entry name" value="RNaseH_sf"/>
</dbReference>
<dbReference type="GO" id="GO:0003676">
    <property type="term" value="F:nucleic acid binding"/>
    <property type="evidence" value="ECO:0007669"/>
    <property type="project" value="InterPro"/>
</dbReference>
<evidence type="ECO:0000313" key="3">
    <source>
        <dbReference type="EMBL" id="KAF2498758.1"/>
    </source>
</evidence>
<dbReference type="Gene3D" id="3.30.420.10">
    <property type="entry name" value="Ribonuclease H-like superfamily/Ribonuclease H"/>
    <property type="match status" value="1"/>
</dbReference>
<dbReference type="SUPFAM" id="SSF53098">
    <property type="entry name" value="Ribonuclease H-like"/>
    <property type="match status" value="1"/>
</dbReference>
<name>A0A6A6R1X0_9PEZI</name>
<dbReference type="InterPro" id="IPR012337">
    <property type="entry name" value="RNaseH-like_sf"/>
</dbReference>
<sequence length="488" mass="55520">MDAVAPSFADVLDEAARNVPETDAAWDELLVRIGDAASQEKKRKDAEGQSSTDAADPTLLDMFIQAQEVLSREEWLALIVEEVTTRRERRLKEQEEQEHAASLWTEEGPGAWEEGLEEREEQEAVQIKGTLEEKEQRAHAYLAMNAELLKKQHRYWEADITLPKLEAVRAVVPRTRAEEVAQDRVLEILRTEAERGRNRKIGVHEEQRMLDDLQVLRAYVPQTQADRVTWLEAFQKYRTEQRKNFVSAKDFKKNMIHSQQWIDWHKLLQGFGDNEIVDIETNAVAHYLDHGFTGSVFKDNYERASSHADLEYTGHYDTQAADRYVLWTDASVNKWGAAGAAVAYKNNMALIPTPWVTKAITLERGMRSTDAEAWAIMEALNVAKTLIYATKRYKTTGNVGPKVVVIYSDCATALNLIKEWPFGPVVPIWPIVKNIATYTYAIEQAGYKVELRWIPGHKGLLGNELADMVANEVKEASRRAHMVIGPHP</sequence>
<dbReference type="CDD" id="cd09276">
    <property type="entry name" value="Rnase_HI_RT_non_LTR"/>
    <property type="match status" value="1"/>
</dbReference>
<feature type="region of interest" description="Disordered" evidence="1">
    <location>
        <begin position="91"/>
        <end position="118"/>
    </location>
</feature>
<gene>
    <name evidence="3" type="ORF">BU16DRAFT_524825</name>
</gene>
<accession>A0A6A6R1X0</accession>
<dbReference type="PROSITE" id="PS50879">
    <property type="entry name" value="RNASE_H_1"/>
    <property type="match status" value="1"/>
</dbReference>
<keyword evidence="4" id="KW-1185">Reference proteome</keyword>
<dbReference type="EMBL" id="MU004185">
    <property type="protein sequence ID" value="KAF2498758.1"/>
    <property type="molecule type" value="Genomic_DNA"/>
</dbReference>
<dbReference type="AlphaFoldDB" id="A0A6A6R1X0"/>
<evidence type="ECO:0000259" key="2">
    <source>
        <dbReference type="PROSITE" id="PS50879"/>
    </source>
</evidence>
<evidence type="ECO:0000313" key="4">
    <source>
        <dbReference type="Proteomes" id="UP000799750"/>
    </source>
</evidence>
<organism evidence="3 4">
    <name type="scientific">Lophium mytilinum</name>
    <dbReference type="NCBI Taxonomy" id="390894"/>
    <lineage>
        <taxon>Eukaryota</taxon>
        <taxon>Fungi</taxon>
        <taxon>Dikarya</taxon>
        <taxon>Ascomycota</taxon>
        <taxon>Pezizomycotina</taxon>
        <taxon>Dothideomycetes</taxon>
        <taxon>Pleosporomycetidae</taxon>
        <taxon>Mytilinidiales</taxon>
        <taxon>Mytilinidiaceae</taxon>
        <taxon>Lophium</taxon>
    </lineage>
</organism>
<evidence type="ECO:0000256" key="1">
    <source>
        <dbReference type="SAM" id="MobiDB-lite"/>
    </source>
</evidence>
<dbReference type="OrthoDB" id="3926137at2759"/>
<dbReference type="GO" id="GO:0004523">
    <property type="term" value="F:RNA-DNA hybrid ribonuclease activity"/>
    <property type="evidence" value="ECO:0007669"/>
    <property type="project" value="InterPro"/>
</dbReference>
<dbReference type="InterPro" id="IPR002156">
    <property type="entry name" value="RNaseH_domain"/>
</dbReference>
<dbReference type="Proteomes" id="UP000799750">
    <property type="component" value="Unassembled WGS sequence"/>
</dbReference>
<protein>
    <recommendedName>
        <fullName evidence="2">RNase H type-1 domain-containing protein</fullName>
    </recommendedName>
</protein>
<feature type="domain" description="RNase H type-1" evidence="2">
    <location>
        <begin position="320"/>
        <end position="475"/>
    </location>
</feature>
<reference evidence="3" key="1">
    <citation type="journal article" date="2020" name="Stud. Mycol.">
        <title>101 Dothideomycetes genomes: a test case for predicting lifestyles and emergence of pathogens.</title>
        <authorList>
            <person name="Haridas S."/>
            <person name="Albert R."/>
            <person name="Binder M."/>
            <person name="Bloem J."/>
            <person name="Labutti K."/>
            <person name="Salamov A."/>
            <person name="Andreopoulos B."/>
            <person name="Baker S."/>
            <person name="Barry K."/>
            <person name="Bills G."/>
            <person name="Bluhm B."/>
            <person name="Cannon C."/>
            <person name="Castanera R."/>
            <person name="Culley D."/>
            <person name="Daum C."/>
            <person name="Ezra D."/>
            <person name="Gonzalez J."/>
            <person name="Henrissat B."/>
            <person name="Kuo A."/>
            <person name="Liang C."/>
            <person name="Lipzen A."/>
            <person name="Lutzoni F."/>
            <person name="Magnuson J."/>
            <person name="Mondo S."/>
            <person name="Nolan M."/>
            <person name="Ohm R."/>
            <person name="Pangilinan J."/>
            <person name="Park H.-J."/>
            <person name="Ramirez L."/>
            <person name="Alfaro M."/>
            <person name="Sun H."/>
            <person name="Tritt A."/>
            <person name="Yoshinaga Y."/>
            <person name="Zwiers L.-H."/>
            <person name="Turgeon B."/>
            <person name="Goodwin S."/>
            <person name="Spatafora J."/>
            <person name="Crous P."/>
            <person name="Grigoriev I."/>
        </authorList>
    </citation>
    <scope>NUCLEOTIDE SEQUENCE</scope>
    <source>
        <strain evidence="3">CBS 269.34</strain>
    </source>
</reference>
<proteinExistence type="predicted"/>